<reference evidence="2 4" key="1">
    <citation type="journal article" date="2017" name="Front. Microbiol.">
        <title>New Insights into the Diversity of the Genus Faecalibacterium.</title>
        <authorList>
            <person name="Benevides L."/>
            <person name="Burman S."/>
            <person name="Martin R."/>
            <person name="Robert V."/>
            <person name="Thomas M."/>
            <person name="Miquel S."/>
            <person name="Chain F."/>
            <person name="Sokol H."/>
            <person name="Bermudez-Humaran L.G."/>
            <person name="Morrison M."/>
            <person name="Langella P."/>
            <person name="Azevedo V.A."/>
            <person name="Chatel J.M."/>
            <person name="Soares S."/>
        </authorList>
    </citation>
    <scope>NUCLEOTIDE SEQUENCE [LARGE SCALE GENOMIC DNA]</scope>
    <source>
        <strain evidence="2 4">AHMP21</strain>
    </source>
</reference>
<dbReference type="RefSeq" id="WP_015564590.1">
    <property type="nucleotide sequence ID" value="NZ_CABVEM010000002.1"/>
</dbReference>
<evidence type="ECO:0000313" key="1">
    <source>
        <dbReference type="EMBL" id="MSC81276.1"/>
    </source>
</evidence>
<dbReference type="EMBL" id="NOUV01000002">
    <property type="protein sequence ID" value="PDX88179.1"/>
    <property type="molecule type" value="Genomic_DNA"/>
</dbReference>
<dbReference type="Proteomes" id="UP000251281">
    <property type="component" value="Unassembled WGS sequence"/>
</dbReference>
<dbReference type="Proteomes" id="UP000477010">
    <property type="component" value="Unassembled WGS sequence"/>
</dbReference>
<evidence type="ECO:0000313" key="2">
    <source>
        <dbReference type="EMBL" id="PDX88179.1"/>
    </source>
</evidence>
<dbReference type="OrthoDB" id="2051287at2"/>
<proteinExistence type="predicted"/>
<dbReference type="Gene3D" id="3.30.1340.10">
    <property type="entry name" value="HPr-like"/>
    <property type="match status" value="1"/>
</dbReference>
<reference evidence="3 5" key="2">
    <citation type="submission" date="2018-02" db="EMBL/GenBank/DDBJ databases">
        <title>Complete genome sequencing of Faecalibacterium prausnitzii strains isolated from the human gut.</title>
        <authorList>
            <person name="Fitzgerald B.C."/>
            <person name="Shkoporov A.N."/>
            <person name="Ross P.R."/>
            <person name="Hill C."/>
        </authorList>
    </citation>
    <scope>NUCLEOTIDE SEQUENCE [LARGE SCALE GENOMIC DNA]</scope>
    <source>
        <strain evidence="3 5">APC923/51-1</strain>
    </source>
</reference>
<dbReference type="Proteomes" id="UP000220904">
    <property type="component" value="Unassembled WGS sequence"/>
</dbReference>
<name>A0A2A7BA22_9FIRM</name>
<evidence type="ECO:0000313" key="5">
    <source>
        <dbReference type="Proteomes" id="UP000251281"/>
    </source>
</evidence>
<accession>A0A2A7BA22</accession>
<evidence type="ECO:0000313" key="4">
    <source>
        <dbReference type="Proteomes" id="UP000220904"/>
    </source>
</evidence>
<gene>
    <name evidence="3" type="ORF">C4N24_12590</name>
    <name evidence="2" type="ORF">CHR60_00500</name>
    <name evidence="1" type="ORF">GKD85_10720</name>
</gene>
<evidence type="ECO:0000313" key="3">
    <source>
        <dbReference type="EMBL" id="RAW56094.1"/>
    </source>
</evidence>
<dbReference type="InterPro" id="IPR035895">
    <property type="entry name" value="HPr-like_sf"/>
</dbReference>
<sequence>MTKLQIRMRQVDQVKDFVDLLSKYPYEMDLVSGRYTIDAKSLLGIYSLDLSNPLTLVIYSDSCEELLTQLHALLPDCIV</sequence>
<comment type="caution">
    <text evidence="2">The sequence shown here is derived from an EMBL/GenBank/DDBJ whole genome shotgun (WGS) entry which is preliminary data.</text>
</comment>
<protein>
    <submittedName>
        <fullName evidence="2">HPr family phosphocarrier protein</fullName>
    </submittedName>
</protein>
<dbReference type="AlphaFoldDB" id="A0A2A7BA22"/>
<dbReference type="EMBL" id="WKQE01000015">
    <property type="protein sequence ID" value="MSC81276.1"/>
    <property type="molecule type" value="Genomic_DNA"/>
</dbReference>
<reference evidence="1 6" key="3">
    <citation type="journal article" date="2019" name="Nat. Med.">
        <title>A library of human gut bacterial isolates paired with longitudinal multiomics data enables mechanistic microbiome research.</title>
        <authorList>
            <person name="Poyet M."/>
            <person name="Groussin M."/>
            <person name="Gibbons S.M."/>
            <person name="Avila-Pacheco J."/>
            <person name="Jiang X."/>
            <person name="Kearney S.M."/>
            <person name="Perrotta A.R."/>
            <person name="Berdy B."/>
            <person name="Zhao S."/>
            <person name="Lieberman T.D."/>
            <person name="Swanson P.K."/>
            <person name="Smith M."/>
            <person name="Roesemann S."/>
            <person name="Alexander J.E."/>
            <person name="Rich S.A."/>
            <person name="Livny J."/>
            <person name="Vlamakis H."/>
            <person name="Clish C."/>
            <person name="Bullock K."/>
            <person name="Deik A."/>
            <person name="Scott J."/>
            <person name="Pierce K.A."/>
            <person name="Xavier R.J."/>
            <person name="Alm E.J."/>
        </authorList>
    </citation>
    <scope>NUCLEOTIDE SEQUENCE [LARGE SCALE GENOMIC DNA]</scope>
    <source>
        <strain evidence="1 6">BIOML-B9</strain>
    </source>
</reference>
<evidence type="ECO:0000313" key="6">
    <source>
        <dbReference type="Proteomes" id="UP000477010"/>
    </source>
</evidence>
<dbReference type="EMBL" id="PRLD01000014">
    <property type="protein sequence ID" value="RAW56094.1"/>
    <property type="molecule type" value="Genomic_DNA"/>
</dbReference>
<dbReference type="SUPFAM" id="SSF55594">
    <property type="entry name" value="HPr-like"/>
    <property type="match status" value="1"/>
</dbReference>
<organism evidence="2 4">
    <name type="scientific">Faecalibacterium prausnitzii</name>
    <dbReference type="NCBI Taxonomy" id="853"/>
    <lineage>
        <taxon>Bacteria</taxon>
        <taxon>Bacillati</taxon>
        <taxon>Bacillota</taxon>
        <taxon>Clostridia</taxon>
        <taxon>Eubacteriales</taxon>
        <taxon>Oscillospiraceae</taxon>
        <taxon>Faecalibacterium</taxon>
    </lineage>
</organism>